<evidence type="ECO:0000256" key="2">
    <source>
        <dbReference type="ARBA" id="ARBA00005745"/>
    </source>
</evidence>
<protein>
    <submittedName>
        <fullName evidence="12">Type IV pilus assembly protein PilC</fullName>
    </submittedName>
</protein>
<keyword evidence="5" id="KW-0997">Cell inner membrane</keyword>
<keyword evidence="13" id="KW-1185">Reference proteome</keyword>
<evidence type="ECO:0000256" key="3">
    <source>
        <dbReference type="ARBA" id="ARBA00022448"/>
    </source>
</evidence>
<dbReference type="InterPro" id="IPR001992">
    <property type="entry name" value="T2SS_GspF/T4SS_PilC_CS"/>
</dbReference>
<comment type="caution">
    <text evidence="12">The sequence shown here is derived from an EMBL/GenBank/DDBJ whole genome shotgun (WGS) entry which is preliminary data.</text>
</comment>
<evidence type="ECO:0000256" key="4">
    <source>
        <dbReference type="ARBA" id="ARBA00022475"/>
    </source>
</evidence>
<dbReference type="InterPro" id="IPR042094">
    <property type="entry name" value="T2SS_GspF_sf"/>
</dbReference>
<dbReference type="EMBL" id="FMVN01000004">
    <property type="protein sequence ID" value="SCY14352.1"/>
    <property type="molecule type" value="Genomic_DNA"/>
</dbReference>
<evidence type="ECO:0000259" key="11">
    <source>
        <dbReference type="Pfam" id="PF00482"/>
    </source>
</evidence>
<feature type="transmembrane region" description="Helical" evidence="10">
    <location>
        <begin position="209"/>
        <end position="236"/>
    </location>
</feature>
<dbReference type="PROSITE" id="PS00874">
    <property type="entry name" value="T2SP_F"/>
    <property type="match status" value="1"/>
</dbReference>
<proteinExistence type="inferred from homology"/>
<keyword evidence="6 9" id="KW-0812">Transmembrane</keyword>
<keyword evidence="7 10" id="KW-1133">Transmembrane helix</keyword>
<evidence type="ECO:0000256" key="7">
    <source>
        <dbReference type="ARBA" id="ARBA00022989"/>
    </source>
</evidence>
<evidence type="ECO:0000313" key="12">
    <source>
        <dbReference type="EMBL" id="SCY14352.1"/>
    </source>
</evidence>
<feature type="domain" description="Type II secretion system protein GspF" evidence="11">
    <location>
        <begin position="67"/>
        <end position="190"/>
    </location>
</feature>
<reference evidence="12 13" key="1">
    <citation type="submission" date="2016-10" db="EMBL/GenBank/DDBJ databases">
        <authorList>
            <person name="Varghese N."/>
            <person name="Submissions S."/>
        </authorList>
    </citation>
    <scope>NUCLEOTIDE SEQUENCE [LARGE SCALE GENOMIC DNA]</scope>
    <source>
        <strain evidence="12 13">ATCC 33218</strain>
    </source>
</reference>
<dbReference type="PRINTS" id="PR00812">
    <property type="entry name" value="BCTERIALGSPF"/>
</dbReference>
<keyword evidence="8 10" id="KW-0472">Membrane</keyword>
<evidence type="ECO:0000256" key="9">
    <source>
        <dbReference type="RuleBase" id="RU003923"/>
    </source>
</evidence>
<name>A0A1G5DHW4_LEGMI</name>
<dbReference type="InterPro" id="IPR018076">
    <property type="entry name" value="T2SS_GspF_dom"/>
</dbReference>
<evidence type="ECO:0000256" key="10">
    <source>
        <dbReference type="SAM" id="Phobius"/>
    </source>
</evidence>
<evidence type="ECO:0000256" key="5">
    <source>
        <dbReference type="ARBA" id="ARBA00022519"/>
    </source>
</evidence>
<feature type="transmembrane region" description="Helical" evidence="10">
    <location>
        <begin position="374"/>
        <end position="395"/>
    </location>
</feature>
<accession>A0A1G5DHW4</accession>
<dbReference type="Gene3D" id="1.20.81.30">
    <property type="entry name" value="Type II secretion system (T2SS), domain F"/>
    <property type="match status" value="2"/>
</dbReference>
<comment type="subcellular location">
    <subcellularLocation>
        <location evidence="1 9">Cell inner membrane</location>
        <topology evidence="1 9">Multi-pass membrane protein</topology>
    </subcellularLocation>
</comment>
<organism evidence="12 13">
    <name type="scientific">Legionella micdadei</name>
    <name type="common">Tatlockia micdadei</name>
    <dbReference type="NCBI Taxonomy" id="451"/>
    <lineage>
        <taxon>Bacteria</taxon>
        <taxon>Pseudomonadati</taxon>
        <taxon>Pseudomonadota</taxon>
        <taxon>Gammaproteobacteria</taxon>
        <taxon>Legionellales</taxon>
        <taxon>Legionellaceae</taxon>
        <taxon>Legionella</taxon>
    </lineage>
</organism>
<sequence>MNKTKHCYYWEGINALGEKVHGLMDTTSTAFVKVELHKQGISSRKITKKQSLFLNRKKIRPIELASFCRQTAILLKAGIPLIRSFDIVAKSQIRLTMKYLIQDIKMQVENGLSFSEALNHYPNIFNELTCNLISVGEKTGNLEPMLETLANYKEKLETIKRKLKKALIYPATVLFIACLVSFILLFVVVPQFESLFESFGADLPPLTRAVIQISTLSRAIGLPIFLGAISLGYSFFKLRKYVPELNLFFDRLSLKCPIFGVILTKAIIARFSQTLAVSFAAGLPLFNALDAAEGVIANWIYAKAISQIKEKVYSGQQMNQAMENTLLFPNLVIQMIAIGEEAGSLEPMLRKIADFYEEDISNAVDRLNHLLEPVIMTILGLIVGILVTAMYLPIFKLGAVM</sequence>
<dbReference type="PANTHER" id="PTHR30012">
    <property type="entry name" value="GENERAL SECRETION PATHWAY PROTEIN"/>
    <property type="match status" value="1"/>
</dbReference>
<feature type="transmembrane region" description="Helical" evidence="10">
    <location>
        <begin position="166"/>
        <end position="189"/>
    </location>
</feature>
<evidence type="ECO:0000256" key="6">
    <source>
        <dbReference type="ARBA" id="ARBA00022692"/>
    </source>
</evidence>
<comment type="similarity">
    <text evidence="2 9">Belongs to the GSP F family.</text>
</comment>
<feature type="domain" description="Type II secretion system protein GspF" evidence="11">
    <location>
        <begin position="271"/>
        <end position="393"/>
    </location>
</feature>
<keyword evidence="4" id="KW-1003">Cell membrane</keyword>
<dbReference type="InterPro" id="IPR003004">
    <property type="entry name" value="GspF/PilC"/>
</dbReference>
<evidence type="ECO:0000256" key="8">
    <source>
        <dbReference type="ARBA" id="ARBA00023136"/>
    </source>
</evidence>
<evidence type="ECO:0000256" key="1">
    <source>
        <dbReference type="ARBA" id="ARBA00004429"/>
    </source>
</evidence>
<keyword evidence="3 9" id="KW-0813">Transport</keyword>
<evidence type="ECO:0000313" key="13">
    <source>
        <dbReference type="Proteomes" id="UP000182998"/>
    </source>
</evidence>
<dbReference type="PANTHER" id="PTHR30012:SF7">
    <property type="entry name" value="PROTEIN TRANSPORT PROTEIN HOFC HOMOLOG"/>
    <property type="match status" value="1"/>
</dbReference>
<dbReference type="Pfam" id="PF00482">
    <property type="entry name" value="T2SSF"/>
    <property type="match status" value="2"/>
</dbReference>
<gene>
    <name evidence="12" type="ORF">SAMN02982997_00941</name>
</gene>
<dbReference type="Proteomes" id="UP000182998">
    <property type="component" value="Unassembled WGS sequence"/>
</dbReference>